<dbReference type="InterPro" id="IPR036388">
    <property type="entry name" value="WH-like_DNA-bd_sf"/>
</dbReference>
<name>H5TP30_GORO1</name>
<dbReference type="Gene3D" id="1.10.10.10">
    <property type="entry name" value="Winged helix-like DNA-binding domain superfamily/Winged helix DNA-binding domain"/>
    <property type="match status" value="1"/>
</dbReference>
<evidence type="ECO:0000256" key="2">
    <source>
        <dbReference type="ARBA" id="ARBA00023125"/>
    </source>
</evidence>
<dbReference type="OrthoDB" id="4826718at2"/>
<dbReference type="InterPro" id="IPR036390">
    <property type="entry name" value="WH_DNA-bd_sf"/>
</dbReference>
<dbReference type="GO" id="GO:0003700">
    <property type="term" value="F:DNA-binding transcription factor activity"/>
    <property type="evidence" value="ECO:0007669"/>
    <property type="project" value="InterPro"/>
</dbReference>
<dbReference type="SMART" id="SM00347">
    <property type="entry name" value="HTH_MARR"/>
    <property type="match status" value="1"/>
</dbReference>
<dbReference type="SUPFAM" id="SSF46785">
    <property type="entry name" value="Winged helix' DNA-binding domain"/>
    <property type="match status" value="1"/>
</dbReference>
<evidence type="ECO:0000256" key="1">
    <source>
        <dbReference type="ARBA" id="ARBA00023015"/>
    </source>
</evidence>
<evidence type="ECO:0000313" key="6">
    <source>
        <dbReference type="Proteomes" id="UP000005038"/>
    </source>
</evidence>
<dbReference type="PRINTS" id="PR00598">
    <property type="entry name" value="HTHMARR"/>
</dbReference>
<dbReference type="PANTHER" id="PTHR42756:SF1">
    <property type="entry name" value="TRANSCRIPTIONAL REPRESSOR OF EMRAB OPERON"/>
    <property type="match status" value="1"/>
</dbReference>
<dbReference type="PANTHER" id="PTHR42756">
    <property type="entry name" value="TRANSCRIPTIONAL REGULATOR, MARR"/>
    <property type="match status" value="1"/>
</dbReference>
<feature type="domain" description="HTH marR-type" evidence="4">
    <location>
        <begin position="4"/>
        <end position="143"/>
    </location>
</feature>
<keyword evidence="6" id="KW-1185">Reference proteome</keyword>
<reference evidence="5" key="1">
    <citation type="submission" date="2012-02" db="EMBL/GenBank/DDBJ databases">
        <title>Whole genome shotgun sequence of Gordonia otitidis NBRC 100426.</title>
        <authorList>
            <person name="Yoshida I."/>
            <person name="Hosoyama A."/>
            <person name="Tsuchikane K."/>
            <person name="Katsumata H."/>
            <person name="Yamazaki S."/>
            <person name="Fujita N."/>
        </authorList>
    </citation>
    <scope>NUCLEOTIDE SEQUENCE [LARGE SCALE GENOMIC DNA]</scope>
    <source>
        <strain evidence="5">NBRC 100426</strain>
    </source>
</reference>
<dbReference type="Proteomes" id="UP000005038">
    <property type="component" value="Unassembled WGS sequence"/>
</dbReference>
<dbReference type="InterPro" id="IPR000835">
    <property type="entry name" value="HTH_MarR-typ"/>
</dbReference>
<dbReference type="GO" id="GO:0003677">
    <property type="term" value="F:DNA binding"/>
    <property type="evidence" value="ECO:0007669"/>
    <property type="project" value="UniProtKB-KW"/>
</dbReference>
<evidence type="ECO:0000256" key="3">
    <source>
        <dbReference type="ARBA" id="ARBA00023163"/>
    </source>
</evidence>
<dbReference type="PROSITE" id="PS50995">
    <property type="entry name" value="HTH_MARR_2"/>
    <property type="match status" value="1"/>
</dbReference>
<gene>
    <name evidence="5" type="ORF">GOOTI_150_00100</name>
</gene>
<dbReference type="AlphaFoldDB" id="H5TP30"/>
<proteinExistence type="predicted"/>
<keyword evidence="2" id="KW-0238">DNA-binding</keyword>
<comment type="caution">
    <text evidence="5">The sequence shown here is derived from an EMBL/GenBank/DDBJ whole genome shotgun (WGS) entry which is preliminary data.</text>
</comment>
<sequence length="143" mass="15716">MGEETAASRLIALPTWQLSRAAARSHQILHERLQSVGFTGYEFRVLAAVGDARTLSQADVGRRAELDRRDVALTVRELEARGLIERAPDPAHRQRKLVSLTGLGKTALTDLERDLADVQREVFGSLSEAELSALLGYLVRLGV</sequence>
<keyword evidence="1" id="KW-0805">Transcription regulation</keyword>
<keyword evidence="3" id="KW-0804">Transcription</keyword>
<accession>H5TP30</accession>
<dbReference type="EMBL" id="BAFB01000150">
    <property type="protein sequence ID" value="GAB35238.1"/>
    <property type="molecule type" value="Genomic_DNA"/>
</dbReference>
<evidence type="ECO:0000259" key="4">
    <source>
        <dbReference type="PROSITE" id="PS50995"/>
    </source>
</evidence>
<evidence type="ECO:0000313" key="5">
    <source>
        <dbReference type="EMBL" id="GAB35238.1"/>
    </source>
</evidence>
<dbReference type="Pfam" id="PF12802">
    <property type="entry name" value="MarR_2"/>
    <property type="match status" value="1"/>
</dbReference>
<organism evidence="5 6">
    <name type="scientific">Gordonia otitidis (strain DSM 44809 / CCUG 52243 / JCM 12355 / NBRC 100426 / IFM 10032)</name>
    <dbReference type="NCBI Taxonomy" id="1108044"/>
    <lineage>
        <taxon>Bacteria</taxon>
        <taxon>Bacillati</taxon>
        <taxon>Actinomycetota</taxon>
        <taxon>Actinomycetes</taxon>
        <taxon>Mycobacteriales</taxon>
        <taxon>Gordoniaceae</taxon>
        <taxon>Gordonia</taxon>
    </lineage>
</organism>
<dbReference type="RefSeq" id="WP_007239462.1">
    <property type="nucleotide sequence ID" value="NZ_BAFB01000150.1"/>
</dbReference>
<protein>
    <submittedName>
        <fullName evidence="5">MarR family transcriptional regulator</fullName>
    </submittedName>
</protein>